<evidence type="ECO:0000313" key="2">
    <source>
        <dbReference type="EMBL" id="MCS0584262.1"/>
    </source>
</evidence>
<dbReference type="Proteomes" id="UP001204151">
    <property type="component" value="Unassembled WGS sequence"/>
</dbReference>
<feature type="region of interest" description="Disordered" evidence="1">
    <location>
        <begin position="1"/>
        <end position="35"/>
    </location>
</feature>
<dbReference type="EMBL" id="JANUGW010000020">
    <property type="protein sequence ID" value="MCS0584262.1"/>
    <property type="molecule type" value="Genomic_DNA"/>
</dbReference>
<sequence>MEDASAGRQTQGSERWQGAPYETAGSHTPRRRRRTWPASATGMIAGEGRQWQRAAGPRGWKIRKERKRQQGVFKHFAIVEHFLFCTKSVPIEMDTVESFIKAMADIENLNWISFLRCSIMNLSPLFSSKDRFSPLPQRAFF</sequence>
<feature type="non-terminal residue" evidence="2">
    <location>
        <position position="141"/>
    </location>
</feature>
<organism evidence="2 3">
    <name type="scientific">Massilia pinisoli</name>
    <dbReference type="NCBI Taxonomy" id="1772194"/>
    <lineage>
        <taxon>Bacteria</taxon>
        <taxon>Pseudomonadati</taxon>
        <taxon>Pseudomonadota</taxon>
        <taxon>Betaproteobacteria</taxon>
        <taxon>Burkholderiales</taxon>
        <taxon>Oxalobacteraceae</taxon>
        <taxon>Telluria group</taxon>
        <taxon>Massilia</taxon>
    </lineage>
</organism>
<protein>
    <submittedName>
        <fullName evidence="2">Uncharacterized protein</fullName>
    </submittedName>
</protein>
<proteinExistence type="predicted"/>
<reference evidence="2 3" key="1">
    <citation type="submission" date="2022-08" db="EMBL/GenBank/DDBJ databases">
        <title>Reclassification of Massilia species as members of the genera Telluria, Duganella, Pseudoduganella, Mokoshia gen. nov. and Zemynaea gen. nov. using orthogonal and non-orthogonal genome-based approaches.</title>
        <authorList>
            <person name="Bowman J.P."/>
        </authorList>
    </citation>
    <scope>NUCLEOTIDE SEQUENCE [LARGE SCALE GENOMIC DNA]</scope>
    <source>
        <strain evidence="2 3">JCM 31316</strain>
    </source>
</reference>
<comment type="caution">
    <text evidence="2">The sequence shown here is derived from an EMBL/GenBank/DDBJ whole genome shotgun (WGS) entry which is preliminary data.</text>
</comment>
<keyword evidence="3" id="KW-1185">Reference proteome</keyword>
<name>A0ABT1ZWE3_9BURK</name>
<dbReference type="RefSeq" id="WP_258818825.1">
    <property type="nucleotide sequence ID" value="NZ_JANUGW010000020.1"/>
</dbReference>
<evidence type="ECO:0000256" key="1">
    <source>
        <dbReference type="SAM" id="MobiDB-lite"/>
    </source>
</evidence>
<accession>A0ABT1ZWE3</accession>
<gene>
    <name evidence="2" type="ORF">NX784_21955</name>
</gene>
<evidence type="ECO:0000313" key="3">
    <source>
        <dbReference type="Proteomes" id="UP001204151"/>
    </source>
</evidence>